<evidence type="ECO:0000259" key="6">
    <source>
        <dbReference type="Pfam" id="PF00441"/>
    </source>
</evidence>
<dbReference type="EMBL" id="CAFBOL010000001">
    <property type="protein sequence ID" value="CAB4970431.1"/>
    <property type="molecule type" value="Genomic_DNA"/>
</dbReference>
<dbReference type="InterPro" id="IPR009100">
    <property type="entry name" value="AcylCoA_DH/oxidase_NM_dom_sf"/>
</dbReference>
<dbReference type="Pfam" id="PF00441">
    <property type="entry name" value="Acyl-CoA_dh_1"/>
    <property type="match status" value="1"/>
</dbReference>
<keyword evidence="5" id="KW-0560">Oxidoreductase</keyword>
<dbReference type="InterPro" id="IPR013786">
    <property type="entry name" value="AcylCoA_DH/ox_N"/>
</dbReference>
<dbReference type="CDD" id="cd00567">
    <property type="entry name" value="ACAD"/>
    <property type="match status" value="1"/>
</dbReference>
<dbReference type="PANTHER" id="PTHR43884:SF20">
    <property type="entry name" value="ACYL-COA DEHYDROGENASE FADE28"/>
    <property type="match status" value="1"/>
</dbReference>
<dbReference type="Gene3D" id="1.10.540.10">
    <property type="entry name" value="Acyl-CoA dehydrogenase/oxidase, N-terminal domain"/>
    <property type="match status" value="1"/>
</dbReference>
<dbReference type="Gene3D" id="1.20.140.10">
    <property type="entry name" value="Butyryl-CoA Dehydrogenase, subunit A, domain 3"/>
    <property type="match status" value="1"/>
</dbReference>
<dbReference type="PANTHER" id="PTHR43884">
    <property type="entry name" value="ACYL-COA DEHYDROGENASE"/>
    <property type="match status" value="1"/>
</dbReference>
<sequence length="374" mass="39117">MQLSDQERDELGASARKFLDNEVSSERVRALLDDADGLDRTAWSAIAELGWAAILVPEEHGGMGATWAEMSIILHEVGRRVAPLPLLSSAVLAVEALVGGTSDALRSEWLPAVAAGERILTVAAQGPTGSVVASELGAVLSTSAAGMRLNGSARFVPDAHIADAIVVAARDANNAVTYVMVERGAPGVTVQVEPTVDQTRRLARVTFTDVTISDAALLVEPGTGAALHTRVAAAGAVAVCIDAVGAAEQMMFTSSRYAVERQQFGRPIGSFQAVKHHCANMLIAVEASRAAVAFGINALDDPSADVAEGAAVAKSFAGPACADACQLAVQVHGGIGFTWEHDAHLYLKRTKLDEGLFGSTAWHRRRLGQVVLSR</sequence>
<dbReference type="InterPro" id="IPR036250">
    <property type="entry name" value="AcylCo_DH-like_C"/>
</dbReference>
<comment type="similarity">
    <text evidence="2">Belongs to the acyl-CoA dehydrogenase family.</text>
</comment>
<dbReference type="Gene3D" id="2.40.110.10">
    <property type="entry name" value="Butyryl-CoA Dehydrogenase, subunit A, domain 2"/>
    <property type="match status" value="1"/>
</dbReference>
<dbReference type="EMBL" id="CAFBIY010000012">
    <property type="protein sequence ID" value="CAB4846924.1"/>
    <property type="molecule type" value="Genomic_DNA"/>
</dbReference>
<dbReference type="InterPro" id="IPR037069">
    <property type="entry name" value="AcylCoA_DH/ox_N_sf"/>
</dbReference>
<dbReference type="AlphaFoldDB" id="A0A6J6RV80"/>
<keyword evidence="4" id="KW-0274">FAD</keyword>
<evidence type="ECO:0000256" key="2">
    <source>
        <dbReference type="ARBA" id="ARBA00009347"/>
    </source>
</evidence>
<evidence type="ECO:0000313" key="11">
    <source>
        <dbReference type="EMBL" id="CAB4939104.1"/>
    </source>
</evidence>
<evidence type="ECO:0000256" key="4">
    <source>
        <dbReference type="ARBA" id="ARBA00022827"/>
    </source>
</evidence>
<dbReference type="InterPro" id="IPR046373">
    <property type="entry name" value="Acyl-CoA_Oxase/DH_mid-dom_sf"/>
</dbReference>
<dbReference type="EMBL" id="CAFBMT010000011">
    <property type="protein sequence ID" value="CAB4939104.1"/>
    <property type="molecule type" value="Genomic_DNA"/>
</dbReference>
<dbReference type="InterPro" id="IPR009075">
    <property type="entry name" value="AcylCo_DH/oxidase_C"/>
</dbReference>
<keyword evidence="3" id="KW-0285">Flavoprotein</keyword>
<feature type="domain" description="Acyl-CoA dehydrogenase/oxidase N-terminal" evidence="7">
    <location>
        <begin position="6"/>
        <end position="117"/>
    </location>
</feature>
<protein>
    <submittedName>
        <fullName evidence="9">Unannotated protein</fullName>
    </submittedName>
</protein>
<evidence type="ECO:0000313" key="8">
    <source>
        <dbReference type="EMBL" id="CAB4364123.1"/>
    </source>
</evidence>
<dbReference type="EMBL" id="CAEZYF010000010">
    <property type="protein sequence ID" value="CAB4726444.1"/>
    <property type="molecule type" value="Genomic_DNA"/>
</dbReference>
<gene>
    <name evidence="9" type="ORF">UFOPK2656_01802</name>
    <name evidence="10" type="ORF">UFOPK3267_00369</name>
    <name evidence="11" type="ORF">UFOPK3651_02023</name>
    <name evidence="12" type="ORF">UFOPK3931_00061</name>
    <name evidence="8" type="ORF">UFOPK4189_01890</name>
</gene>
<dbReference type="GO" id="GO:0050660">
    <property type="term" value="F:flavin adenine dinucleotide binding"/>
    <property type="evidence" value="ECO:0007669"/>
    <property type="project" value="InterPro"/>
</dbReference>
<reference evidence="9" key="1">
    <citation type="submission" date="2020-05" db="EMBL/GenBank/DDBJ databases">
        <authorList>
            <person name="Chiriac C."/>
            <person name="Salcher M."/>
            <person name="Ghai R."/>
            <person name="Kavagutti S V."/>
        </authorList>
    </citation>
    <scope>NUCLEOTIDE SEQUENCE</scope>
</reference>
<evidence type="ECO:0000313" key="12">
    <source>
        <dbReference type="EMBL" id="CAB4970431.1"/>
    </source>
</evidence>
<name>A0A6J6RV80_9ZZZZ</name>
<evidence type="ECO:0000313" key="9">
    <source>
        <dbReference type="EMBL" id="CAB4726444.1"/>
    </source>
</evidence>
<evidence type="ECO:0000256" key="5">
    <source>
        <dbReference type="ARBA" id="ARBA00023002"/>
    </source>
</evidence>
<accession>A0A6J6RV80</accession>
<dbReference type="SUPFAM" id="SSF56645">
    <property type="entry name" value="Acyl-CoA dehydrogenase NM domain-like"/>
    <property type="match status" value="1"/>
</dbReference>
<feature type="domain" description="Acyl-CoA dehydrogenase/oxidase C-terminal" evidence="6">
    <location>
        <begin position="226"/>
        <end position="371"/>
    </location>
</feature>
<organism evidence="9">
    <name type="scientific">freshwater metagenome</name>
    <dbReference type="NCBI Taxonomy" id="449393"/>
    <lineage>
        <taxon>unclassified sequences</taxon>
        <taxon>metagenomes</taxon>
        <taxon>ecological metagenomes</taxon>
    </lineage>
</organism>
<evidence type="ECO:0000259" key="7">
    <source>
        <dbReference type="Pfam" id="PF02771"/>
    </source>
</evidence>
<proteinExistence type="inferred from homology"/>
<dbReference type="SUPFAM" id="SSF47203">
    <property type="entry name" value="Acyl-CoA dehydrogenase C-terminal domain-like"/>
    <property type="match status" value="1"/>
</dbReference>
<evidence type="ECO:0000256" key="3">
    <source>
        <dbReference type="ARBA" id="ARBA00022630"/>
    </source>
</evidence>
<evidence type="ECO:0000256" key="1">
    <source>
        <dbReference type="ARBA" id="ARBA00001974"/>
    </source>
</evidence>
<dbReference type="Pfam" id="PF02771">
    <property type="entry name" value="Acyl-CoA_dh_N"/>
    <property type="match status" value="1"/>
</dbReference>
<comment type="cofactor">
    <cofactor evidence="1">
        <name>FAD</name>
        <dbReference type="ChEBI" id="CHEBI:57692"/>
    </cofactor>
</comment>
<evidence type="ECO:0000313" key="10">
    <source>
        <dbReference type="EMBL" id="CAB4846924.1"/>
    </source>
</evidence>
<dbReference type="EMBL" id="CAESGF010000010">
    <property type="protein sequence ID" value="CAB4364123.1"/>
    <property type="molecule type" value="Genomic_DNA"/>
</dbReference>
<dbReference type="GO" id="GO:0003995">
    <property type="term" value="F:acyl-CoA dehydrogenase activity"/>
    <property type="evidence" value="ECO:0007669"/>
    <property type="project" value="TreeGrafter"/>
</dbReference>